<dbReference type="AlphaFoldDB" id="A0A9Q1KEY5"/>
<dbReference type="OrthoDB" id="1729225at2759"/>
<proteinExistence type="predicted"/>
<dbReference type="Gene3D" id="3.40.50.150">
    <property type="entry name" value="Vaccinia Virus protein VP39"/>
    <property type="match status" value="1"/>
</dbReference>
<gene>
    <name evidence="1" type="ORF">Cgig2_019056</name>
</gene>
<keyword evidence="2" id="KW-1185">Reference proteome</keyword>
<name>A0A9Q1KEY5_9CARY</name>
<sequence length="167" mass="18792">MKITRDFLIVTELSLPELTCKNFDSITNLIDNAVEVQGLGELQTGKDLCGLLRRVQPSLVFLSETEARVGGLALLWVKDLQISLLSQSPNHIDRKASACEYILPVVPNSKDVGKMAYHFHLLTMIKPHGKERTKPKFQILGKAVGFEGFRVACLDYDFKLMEFIQNN</sequence>
<dbReference type="Proteomes" id="UP001153076">
    <property type="component" value="Unassembled WGS sequence"/>
</dbReference>
<accession>A0A9Q1KEY5</accession>
<comment type="caution">
    <text evidence="1">The sequence shown here is derived from an EMBL/GenBank/DDBJ whole genome shotgun (WGS) entry which is preliminary data.</text>
</comment>
<dbReference type="EMBL" id="JAKOGI010000156">
    <property type="protein sequence ID" value="KAJ8441669.1"/>
    <property type="molecule type" value="Genomic_DNA"/>
</dbReference>
<dbReference type="InterPro" id="IPR029063">
    <property type="entry name" value="SAM-dependent_MTases_sf"/>
</dbReference>
<protein>
    <submittedName>
        <fullName evidence="1">Uncharacterized protein</fullName>
    </submittedName>
</protein>
<evidence type="ECO:0000313" key="1">
    <source>
        <dbReference type="EMBL" id="KAJ8441669.1"/>
    </source>
</evidence>
<evidence type="ECO:0000313" key="2">
    <source>
        <dbReference type="Proteomes" id="UP001153076"/>
    </source>
</evidence>
<reference evidence="1" key="1">
    <citation type="submission" date="2022-04" db="EMBL/GenBank/DDBJ databases">
        <title>Carnegiea gigantea Genome sequencing and assembly v2.</title>
        <authorList>
            <person name="Copetti D."/>
            <person name="Sanderson M.J."/>
            <person name="Burquez A."/>
            <person name="Wojciechowski M.F."/>
        </authorList>
    </citation>
    <scope>NUCLEOTIDE SEQUENCE</scope>
    <source>
        <strain evidence="1">SGP5-SGP5p</strain>
        <tissue evidence="1">Aerial part</tissue>
    </source>
</reference>
<organism evidence="1 2">
    <name type="scientific">Carnegiea gigantea</name>
    <dbReference type="NCBI Taxonomy" id="171969"/>
    <lineage>
        <taxon>Eukaryota</taxon>
        <taxon>Viridiplantae</taxon>
        <taxon>Streptophyta</taxon>
        <taxon>Embryophyta</taxon>
        <taxon>Tracheophyta</taxon>
        <taxon>Spermatophyta</taxon>
        <taxon>Magnoliopsida</taxon>
        <taxon>eudicotyledons</taxon>
        <taxon>Gunneridae</taxon>
        <taxon>Pentapetalae</taxon>
        <taxon>Caryophyllales</taxon>
        <taxon>Cactineae</taxon>
        <taxon>Cactaceae</taxon>
        <taxon>Cactoideae</taxon>
        <taxon>Echinocereeae</taxon>
        <taxon>Carnegiea</taxon>
    </lineage>
</organism>